<keyword evidence="2" id="KW-1185">Reference proteome</keyword>
<comment type="caution">
    <text evidence="1">The sequence shown here is derived from an EMBL/GenBank/DDBJ whole genome shotgun (WGS) entry which is preliminary data.</text>
</comment>
<organism evidence="1 2">
    <name type="scientific">Pseudomarimonas salicorniae</name>
    <dbReference type="NCBI Taxonomy" id="2933270"/>
    <lineage>
        <taxon>Bacteria</taxon>
        <taxon>Pseudomonadati</taxon>
        <taxon>Pseudomonadota</taxon>
        <taxon>Gammaproteobacteria</taxon>
        <taxon>Lysobacterales</taxon>
        <taxon>Lysobacteraceae</taxon>
        <taxon>Pseudomarimonas</taxon>
    </lineage>
</organism>
<sequence length="177" mass="18761">MCCALLLGCSSEAPSAAGSSASAAVPARSAGADDVLQAKFDLEQQLRPFKRDARVYEDPQVLAALESTRQAQTAWVQARDAHPALLPLVEKANGLMSQATREAQTGDSAVAKRLAAEAAAAKVALEQTGLQQPDLAPLNQARQDAQRAVEIAEIEALKRIPEARELALRLEALIQAQ</sequence>
<name>A0ABT0GJ86_9GAMM</name>
<dbReference type="Proteomes" id="UP001431449">
    <property type="component" value="Unassembled WGS sequence"/>
</dbReference>
<protein>
    <recommendedName>
        <fullName evidence="3">DUF4398 domain-containing protein</fullName>
    </recommendedName>
</protein>
<gene>
    <name evidence="1" type="ORF">M0G41_13105</name>
</gene>
<evidence type="ECO:0000313" key="2">
    <source>
        <dbReference type="Proteomes" id="UP001431449"/>
    </source>
</evidence>
<proteinExistence type="predicted"/>
<evidence type="ECO:0000313" key="1">
    <source>
        <dbReference type="EMBL" id="MCK7594605.1"/>
    </source>
</evidence>
<dbReference type="RefSeq" id="WP_248210133.1">
    <property type="nucleotide sequence ID" value="NZ_JALNMH010000010.1"/>
</dbReference>
<evidence type="ECO:0008006" key="3">
    <source>
        <dbReference type="Google" id="ProtNLM"/>
    </source>
</evidence>
<dbReference type="EMBL" id="JALNMH010000010">
    <property type="protein sequence ID" value="MCK7594605.1"/>
    <property type="molecule type" value="Genomic_DNA"/>
</dbReference>
<accession>A0ABT0GJ86</accession>
<reference evidence="1" key="1">
    <citation type="submission" date="2022-04" db="EMBL/GenBank/DDBJ databases">
        <title>Lysobacter sp. CAU 1642 isolated from sea sand.</title>
        <authorList>
            <person name="Kim W."/>
        </authorList>
    </citation>
    <scope>NUCLEOTIDE SEQUENCE</scope>
    <source>
        <strain evidence="1">CAU 1642</strain>
    </source>
</reference>